<dbReference type="Proteomes" id="UP000321746">
    <property type="component" value="Unassembled WGS sequence"/>
</dbReference>
<keyword evidence="4" id="KW-1185">Reference proteome</keyword>
<reference evidence="3 4" key="1">
    <citation type="submission" date="2019-07" db="EMBL/GenBank/DDBJ databases">
        <title>Whole genome shotgun sequence of Acetobacter oeni NBRC 105207.</title>
        <authorList>
            <person name="Hosoyama A."/>
            <person name="Uohara A."/>
            <person name="Ohji S."/>
            <person name="Ichikawa N."/>
        </authorList>
    </citation>
    <scope>NUCLEOTIDE SEQUENCE [LARGE SCALE GENOMIC DNA]</scope>
    <source>
        <strain evidence="3 4">NBRC 105207</strain>
    </source>
</reference>
<accession>A0A511XLZ1</accession>
<keyword evidence="3" id="KW-0808">Transferase</keyword>
<sequence>MTDTTAPDAGYSPRIAVLVPCHNEEAAIGRVVSDFRAAVPCARVYVYDNNSTDDTVSVARAAGATVRQEPLQGKGHVVRRMFADIDADFYVLVDGDATYEAAAAPALIELARAEKLDMVNAARVTDRVAAYRAGHKLGNRVLTGLVMAIFGKRLSDMLSGYRVFSRRFVKSFPAMSSGFETETELTVHALELAMPIAELPTQYIERPDGSVSKLRTYHDGFRILWTIIVLVKQEKPLMFFSALSGVFCLLGLAFGFPVIVEYLRTAMVPRLPTAVLATGLMMLAALSMSCGLILDSVALGRLEMKRLAYLSYRGPLAPDDFA</sequence>
<dbReference type="OrthoDB" id="3177103at2"/>
<dbReference type="Gene3D" id="3.90.550.10">
    <property type="entry name" value="Spore Coat Polysaccharide Biosynthesis Protein SpsA, Chain A"/>
    <property type="match status" value="1"/>
</dbReference>
<dbReference type="PANTHER" id="PTHR48090">
    <property type="entry name" value="UNDECAPRENYL-PHOSPHATE 4-DEOXY-4-FORMAMIDO-L-ARABINOSE TRANSFERASE-RELATED"/>
    <property type="match status" value="1"/>
</dbReference>
<dbReference type="InterPro" id="IPR050256">
    <property type="entry name" value="Glycosyltransferase_2"/>
</dbReference>
<keyword evidence="1" id="KW-1133">Transmembrane helix</keyword>
<dbReference type="EMBL" id="BJYG01000029">
    <property type="protein sequence ID" value="GEN63951.1"/>
    <property type="molecule type" value="Genomic_DNA"/>
</dbReference>
<dbReference type="SUPFAM" id="SSF53448">
    <property type="entry name" value="Nucleotide-diphospho-sugar transferases"/>
    <property type="match status" value="1"/>
</dbReference>
<evidence type="ECO:0000256" key="1">
    <source>
        <dbReference type="SAM" id="Phobius"/>
    </source>
</evidence>
<feature type="transmembrane region" description="Helical" evidence="1">
    <location>
        <begin position="237"/>
        <end position="259"/>
    </location>
</feature>
<dbReference type="AlphaFoldDB" id="A0A511XLZ1"/>
<evidence type="ECO:0000313" key="3">
    <source>
        <dbReference type="EMBL" id="GEN63951.1"/>
    </source>
</evidence>
<feature type="transmembrane region" description="Helical" evidence="1">
    <location>
        <begin position="271"/>
        <end position="294"/>
    </location>
</feature>
<comment type="caution">
    <text evidence="3">The sequence shown here is derived from an EMBL/GenBank/DDBJ whole genome shotgun (WGS) entry which is preliminary data.</text>
</comment>
<dbReference type="GO" id="GO:0016740">
    <property type="term" value="F:transferase activity"/>
    <property type="evidence" value="ECO:0007669"/>
    <property type="project" value="UniProtKB-KW"/>
</dbReference>
<name>A0A511XLZ1_9PROT</name>
<evidence type="ECO:0000259" key="2">
    <source>
        <dbReference type="Pfam" id="PF00535"/>
    </source>
</evidence>
<evidence type="ECO:0000313" key="4">
    <source>
        <dbReference type="Proteomes" id="UP000321746"/>
    </source>
</evidence>
<dbReference type="Pfam" id="PF00535">
    <property type="entry name" value="Glycos_transf_2"/>
    <property type="match status" value="1"/>
</dbReference>
<keyword evidence="1" id="KW-0812">Transmembrane</keyword>
<organism evidence="3 4">
    <name type="scientific">Acetobacter oeni</name>
    <dbReference type="NCBI Taxonomy" id="304077"/>
    <lineage>
        <taxon>Bacteria</taxon>
        <taxon>Pseudomonadati</taxon>
        <taxon>Pseudomonadota</taxon>
        <taxon>Alphaproteobacteria</taxon>
        <taxon>Acetobacterales</taxon>
        <taxon>Acetobacteraceae</taxon>
        <taxon>Acetobacter</taxon>
    </lineage>
</organism>
<dbReference type="InterPro" id="IPR001173">
    <property type="entry name" value="Glyco_trans_2-like"/>
</dbReference>
<gene>
    <name evidence="3" type="ORF">AOE01nite_21750</name>
</gene>
<proteinExistence type="predicted"/>
<dbReference type="InterPro" id="IPR029044">
    <property type="entry name" value="Nucleotide-diphossugar_trans"/>
</dbReference>
<feature type="domain" description="Glycosyltransferase 2-like" evidence="2">
    <location>
        <begin position="17"/>
        <end position="169"/>
    </location>
</feature>
<keyword evidence="1" id="KW-0472">Membrane</keyword>
<dbReference type="RefSeq" id="WP_146889484.1">
    <property type="nucleotide sequence ID" value="NZ_BJYG01000029.1"/>
</dbReference>
<dbReference type="CDD" id="cd04179">
    <property type="entry name" value="DPM_DPG-synthase_like"/>
    <property type="match status" value="1"/>
</dbReference>
<dbReference type="PANTHER" id="PTHR48090:SF7">
    <property type="entry name" value="RFBJ PROTEIN"/>
    <property type="match status" value="1"/>
</dbReference>
<protein>
    <submittedName>
        <fullName evidence="3">Glycosyl transferase</fullName>
    </submittedName>
</protein>